<organism evidence="1 2">
    <name type="scientific">Rhodoferax ferrireducens</name>
    <dbReference type="NCBI Taxonomy" id="192843"/>
    <lineage>
        <taxon>Bacteria</taxon>
        <taxon>Pseudomonadati</taxon>
        <taxon>Pseudomonadota</taxon>
        <taxon>Betaproteobacteria</taxon>
        <taxon>Burkholderiales</taxon>
        <taxon>Comamonadaceae</taxon>
        <taxon>Rhodoferax</taxon>
    </lineage>
</organism>
<evidence type="ECO:0000313" key="1">
    <source>
        <dbReference type="EMBL" id="MDR7376616.1"/>
    </source>
</evidence>
<proteinExistence type="predicted"/>
<dbReference type="Pfam" id="PF12643">
    <property type="entry name" value="MazG-like"/>
    <property type="match status" value="1"/>
</dbReference>
<accession>A0ABU2C5K8</accession>
<dbReference type="Proteomes" id="UP001180487">
    <property type="component" value="Unassembled WGS sequence"/>
</dbReference>
<dbReference type="RefSeq" id="WP_310371672.1">
    <property type="nucleotide sequence ID" value="NZ_JAVDXT010000001.1"/>
</dbReference>
<protein>
    <submittedName>
        <fullName evidence="1">NTP pyrophosphatase (Non-canonical NTP hydrolase)</fullName>
    </submittedName>
</protein>
<evidence type="ECO:0000313" key="2">
    <source>
        <dbReference type="Proteomes" id="UP001180487"/>
    </source>
</evidence>
<dbReference type="Gene3D" id="1.10.287.1080">
    <property type="entry name" value="MazG-like"/>
    <property type="match status" value="1"/>
</dbReference>
<reference evidence="1 2" key="1">
    <citation type="submission" date="2023-07" db="EMBL/GenBank/DDBJ databases">
        <title>Sorghum-associated microbial communities from plants grown in Nebraska, USA.</title>
        <authorList>
            <person name="Schachtman D."/>
        </authorList>
    </citation>
    <scope>NUCLEOTIDE SEQUENCE [LARGE SCALE GENOMIC DNA]</scope>
    <source>
        <strain evidence="1 2">BE313</strain>
    </source>
</reference>
<dbReference type="CDD" id="cd11537">
    <property type="entry name" value="NTP-PPase_RS21-C6_like"/>
    <property type="match status" value="1"/>
</dbReference>
<dbReference type="PANTHER" id="PTHR46523:SF1">
    <property type="entry name" value="DCTP PYROPHOSPHATASE 1"/>
    <property type="match status" value="1"/>
</dbReference>
<dbReference type="EMBL" id="JAVDXT010000001">
    <property type="protein sequence ID" value="MDR7376616.1"/>
    <property type="molecule type" value="Genomic_DNA"/>
</dbReference>
<sequence length="104" mass="11495">MTNDISSLTQALRDFAAARNWAPFHSPKNLASALSVEAAELLEHFQWLTEEQSRNLAADQRAEVGAEAADVLLYLLQLCDQLGIDLLEAARLKMLVNAQKYPVA</sequence>
<comment type="caution">
    <text evidence="1">The sequence shown here is derived from an EMBL/GenBank/DDBJ whole genome shotgun (WGS) entry which is preliminary data.</text>
</comment>
<gene>
    <name evidence="1" type="ORF">J2X19_001274</name>
</gene>
<dbReference type="InterPro" id="IPR025984">
    <property type="entry name" value="DCTPP"/>
</dbReference>
<dbReference type="InterPro" id="IPR052555">
    <property type="entry name" value="dCTP_Pyrophosphatase"/>
</dbReference>
<keyword evidence="2" id="KW-1185">Reference proteome</keyword>
<dbReference type="PANTHER" id="PTHR46523">
    <property type="entry name" value="DCTP PYROPHOSPHATASE 1"/>
    <property type="match status" value="1"/>
</dbReference>
<dbReference type="GO" id="GO:0016787">
    <property type="term" value="F:hydrolase activity"/>
    <property type="evidence" value="ECO:0007669"/>
    <property type="project" value="UniProtKB-KW"/>
</dbReference>
<name>A0ABU2C5K8_9BURK</name>
<keyword evidence="1" id="KW-0378">Hydrolase</keyword>
<dbReference type="PIRSF" id="PIRSF029826">
    <property type="entry name" value="UCP029826_pph"/>
    <property type="match status" value="1"/>
</dbReference>
<dbReference type="SUPFAM" id="SSF101386">
    <property type="entry name" value="all-alpha NTP pyrophosphatases"/>
    <property type="match status" value="1"/>
</dbReference>